<evidence type="ECO:0000256" key="1">
    <source>
        <dbReference type="SAM" id="MobiDB-lite"/>
    </source>
</evidence>
<feature type="compositionally biased region" description="Low complexity" evidence="1">
    <location>
        <begin position="70"/>
        <end position="79"/>
    </location>
</feature>
<name>A0AAW3A7K9_9TRYP</name>
<reference evidence="2 3" key="1">
    <citation type="submission" date="2024-02" db="EMBL/GenBank/DDBJ databases">
        <title>FIRST GENOME SEQUENCES OF Leishmania (Viannia) shawi, Leishmania (Viannia) lindenbergi AND Leishmania (Viannia) utingensis.</title>
        <authorList>
            <person name="Resadore F."/>
            <person name="Custodio M.G.F."/>
            <person name="Boite M.C."/>
            <person name="Cupolillo E."/>
            <person name="Ferreira G.E.M."/>
        </authorList>
    </citation>
    <scope>NUCLEOTIDE SEQUENCE [LARGE SCALE GENOMIC DNA]</scope>
    <source>
        <strain evidence="2 3">ITUB/BR/1977/M4964</strain>
    </source>
</reference>
<feature type="compositionally biased region" description="Basic and acidic residues" evidence="1">
    <location>
        <begin position="43"/>
        <end position="53"/>
    </location>
</feature>
<feature type="compositionally biased region" description="Basic and acidic residues" evidence="1">
    <location>
        <begin position="82"/>
        <end position="91"/>
    </location>
</feature>
<accession>A0AAW3A7K9</accession>
<protein>
    <submittedName>
        <fullName evidence="2">Uncharacterized protein</fullName>
    </submittedName>
</protein>
<comment type="caution">
    <text evidence="2">The sequence shown here is derived from an EMBL/GenBank/DDBJ whole genome shotgun (WGS) entry which is preliminary data.</text>
</comment>
<dbReference type="AlphaFoldDB" id="A0AAW3A7K9"/>
<evidence type="ECO:0000313" key="3">
    <source>
        <dbReference type="Proteomes" id="UP001482455"/>
    </source>
</evidence>
<keyword evidence="3" id="KW-1185">Reference proteome</keyword>
<proteinExistence type="predicted"/>
<dbReference type="EMBL" id="JBAMZL010000032">
    <property type="protein sequence ID" value="KAL0500036.1"/>
    <property type="molecule type" value="Genomic_DNA"/>
</dbReference>
<sequence>MWHRRCLHDESAPKPAAAFAERRRGPPPRRVTAYGRVSAGGCRDTEDPDRRLADLLPELMRHAPGPPPRSTRTPGAAAAEQKGPEGAEKGWKSPLVAWPDSTAGRCVLDHQDLAAVQPRSVGCGWYAWIC</sequence>
<dbReference type="Proteomes" id="UP001482455">
    <property type="component" value="Unassembled WGS sequence"/>
</dbReference>
<feature type="region of interest" description="Disordered" evidence="1">
    <location>
        <begin position="1"/>
        <end position="95"/>
    </location>
</feature>
<organism evidence="2 3">
    <name type="scientific">Leishmania utingensis</name>
    <dbReference type="NCBI Taxonomy" id="653362"/>
    <lineage>
        <taxon>Eukaryota</taxon>
        <taxon>Discoba</taxon>
        <taxon>Euglenozoa</taxon>
        <taxon>Kinetoplastea</taxon>
        <taxon>Metakinetoplastina</taxon>
        <taxon>Trypanosomatida</taxon>
        <taxon>Trypanosomatidae</taxon>
        <taxon>Leishmaniinae</taxon>
        <taxon>Leishmania</taxon>
    </lineage>
</organism>
<gene>
    <name evidence="2" type="ORF">Q4I30_006165</name>
</gene>
<evidence type="ECO:0000313" key="2">
    <source>
        <dbReference type="EMBL" id="KAL0500036.1"/>
    </source>
</evidence>